<dbReference type="CDD" id="cd18718">
    <property type="entry name" value="PIN_PRORP"/>
    <property type="match status" value="1"/>
</dbReference>
<dbReference type="InterPro" id="IPR002885">
    <property type="entry name" value="PPR_rpt"/>
</dbReference>
<feature type="repeat" description="PPR" evidence="17">
    <location>
        <begin position="142"/>
        <end position="176"/>
    </location>
</feature>
<keyword evidence="11" id="KW-0862">Zinc</keyword>
<evidence type="ECO:0000313" key="21">
    <source>
        <dbReference type="EMBL" id="CAK9873674.1"/>
    </source>
</evidence>
<comment type="catalytic activity">
    <reaction evidence="1">
        <text>Endonucleolytic cleavage of RNA, removing 5'-extranucleotides from tRNA precursor.</text>
        <dbReference type="EC" id="3.1.26.5"/>
    </reaction>
</comment>
<evidence type="ECO:0000256" key="12">
    <source>
        <dbReference type="ARBA" id="ARBA00022842"/>
    </source>
</evidence>
<keyword evidence="7" id="KW-0540">Nuclease</keyword>
<name>A0ABP1BEH6_9BRYO</name>
<organism evidence="21 22">
    <name type="scientific">Sphagnum jensenii</name>
    <dbReference type="NCBI Taxonomy" id="128206"/>
    <lineage>
        <taxon>Eukaryota</taxon>
        <taxon>Viridiplantae</taxon>
        <taxon>Streptophyta</taxon>
        <taxon>Embryophyta</taxon>
        <taxon>Bryophyta</taxon>
        <taxon>Sphagnophytina</taxon>
        <taxon>Sphagnopsida</taxon>
        <taxon>Sphagnales</taxon>
        <taxon>Sphagnaceae</taxon>
        <taxon>Sphagnum</taxon>
    </lineage>
</organism>
<sequence length="741" mass="83958">MKSAGVMEELKVKRRKDSVELDLQHTLEMCSKHANVMQALELYDKVVAEGSMSFDQYCFNVVLYLCSSAATGRAEDVIVLSNDQKEFCLKWGFQIYEAVKLQGVPPNEATFTAVARLAVAKGDGELAFDMVKQMAEVKITPRLRSYSPALYTYCKHKIADKAFEVDEHMRAAGVRPEEAELEALLKLSVELGLEDKVYSLLHRLRATVREVSASTVGVVQQWFTSTAAVNAGKLNWSNLPQTDAVKKAVERGGGGWHGLGWLGKGPWEVNTSQLDEEGVCQTCGERLVTIDLDPRETEMFAESLFKLACQREAKNNEFRKFQAWLDQHGPFDAIVDAANVALHNQNFGDGGFNFYQLNAVVNGIQKKIGSNREPLVLLHHQRTKGRAATASSAMSILKRWQNADCIYTTPTGSNDDWYWLYAAVRYKCVLVTNDEMRDHLFELLGNEFFPKWKERHQVRFTLNRKDPVFHMPPPYSIVIQESEKGSWHIPKSGGDDIAMPREWLCVTRTGQINLETLQIEQPSESLVTRPEVDNECRPVSKTRLPQKVEVAWIEEQPSSFKRACSPRKSHLPQSFRTLESEILPESAKIRLELEEGCKLEDREPSSLKKVSSPRRSHVSKPSESSSIRSELDEVCRPGDQRVEVTEPEEQLSLKEPHLPRKSQRPKSSESSSIRHESEECMPVAMIFSAQKVEVAEPQEQSPSPKKVRSPRRSRLPYSSTILQKFKTAERMCTEKPIDFQI</sequence>
<keyword evidence="22" id="KW-1185">Reference proteome</keyword>
<feature type="region of interest" description="Disordered" evidence="18">
    <location>
        <begin position="601"/>
        <end position="717"/>
    </location>
</feature>
<feature type="domain" description="PROP1-like PPR" evidence="20">
    <location>
        <begin position="12"/>
        <end position="228"/>
    </location>
</feature>
<dbReference type="InterPro" id="IPR031595">
    <property type="entry name" value="PRORP_C"/>
</dbReference>
<comment type="subcellular location">
    <subcellularLocation>
        <location evidence="3">Mitochondrion</location>
    </subcellularLocation>
</comment>
<dbReference type="Pfam" id="PF17177">
    <property type="entry name" value="PPR_long"/>
    <property type="match status" value="1"/>
</dbReference>
<evidence type="ECO:0000256" key="13">
    <source>
        <dbReference type="ARBA" id="ARBA00022946"/>
    </source>
</evidence>
<accession>A0ABP1BEH6</accession>
<feature type="domain" description="PRORP" evidence="19">
    <location>
        <begin position="275"/>
        <end position="505"/>
    </location>
</feature>
<evidence type="ECO:0000256" key="17">
    <source>
        <dbReference type="PROSITE-ProRule" id="PRU00708"/>
    </source>
</evidence>
<proteinExistence type="inferred from homology"/>
<dbReference type="InterPro" id="IPR011990">
    <property type="entry name" value="TPR-like_helical_dom_sf"/>
</dbReference>
<evidence type="ECO:0000256" key="18">
    <source>
        <dbReference type="SAM" id="MobiDB-lite"/>
    </source>
</evidence>
<comment type="cofactor">
    <cofactor evidence="2">
        <name>Mg(2+)</name>
        <dbReference type="ChEBI" id="CHEBI:18420"/>
    </cofactor>
</comment>
<dbReference type="EMBL" id="OZ023704">
    <property type="protein sequence ID" value="CAK9873674.1"/>
    <property type="molecule type" value="Genomic_DNA"/>
</dbReference>
<dbReference type="PANTHER" id="PTHR13547:SF1">
    <property type="entry name" value="MITOCHONDRIAL RIBONUCLEASE P CATALYTIC SUBUNIT"/>
    <property type="match status" value="1"/>
</dbReference>
<dbReference type="Gene3D" id="1.25.40.10">
    <property type="entry name" value="Tetratricopeptide repeat domain"/>
    <property type="match status" value="1"/>
</dbReference>
<dbReference type="Gene3D" id="3.40.50.11980">
    <property type="match status" value="1"/>
</dbReference>
<keyword evidence="6" id="KW-0819">tRNA processing</keyword>
<feature type="compositionally biased region" description="Basic residues" evidence="18">
    <location>
        <begin position="705"/>
        <end position="714"/>
    </location>
</feature>
<evidence type="ECO:0000256" key="16">
    <source>
        <dbReference type="ARBA" id="ARBA00044559"/>
    </source>
</evidence>
<evidence type="ECO:0000256" key="5">
    <source>
        <dbReference type="ARBA" id="ARBA00012179"/>
    </source>
</evidence>
<keyword evidence="9" id="KW-0677">Repeat</keyword>
<dbReference type="EC" id="3.1.26.5" evidence="5"/>
<evidence type="ECO:0000256" key="9">
    <source>
        <dbReference type="ARBA" id="ARBA00022737"/>
    </source>
</evidence>
<keyword evidence="10" id="KW-0378">Hydrolase</keyword>
<keyword evidence="8" id="KW-0479">Metal-binding</keyword>
<feature type="compositionally biased region" description="Low complexity" evidence="18">
    <location>
        <begin position="619"/>
        <end position="628"/>
    </location>
</feature>
<evidence type="ECO:0000256" key="7">
    <source>
        <dbReference type="ARBA" id="ARBA00022722"/>
    </source>
</evidence>
<evidence type="ECO:0000256" key="4">
    <source>
        <dbReference type="ARBA" id="ARBA00007626"/>
    </source>
</evidence>
<evidence type="ECO:0000256" key="11">
    <source>
        <dbReference type="ARBA" id="ARBA00022833"/>
    </source>
</evidence>
<evidence type="ECO:0000256" key="2">
    <source>
        <dbReference type="ARBA" id="ARBA00001946"/>
    </source>
</evidence>
<evidence type="ECO:0000259" key="19">
    <source>
        <dbReference type="Pfam" id="PF16953"/>
    </source>
</evidence>
<evidence type="ECO:0000256" key="10">
    <source>
        <dbReference type="ARBA" id="ARBA00022801"/>
    </source>
</evidence>
<evidence type="ECO:0000256" key="15">
    <source>
        <dbReference type="ARBA" id="ARBA00044536"/>
    </source>
</evidence>
<evidence type="ECO:0000256" key="14">
    <source>
        <dbReference type="ARBA" id="ARBA00023128"/>
    </source>
</evidence>
<dbReference type="PANTHER" id="PTHR13547">
    <property type="match status" value="1"/>
</dbReference>
<evidence type="ECO:0000313" key="22">
    <source>
        <dbReference type="Proteomes" id="UP001497522"/>
    </source>
</evidence>
<keyword evidence="13" id="KW-0809">Transit peptide</keyword>
<evidence type="ECO:0000256" key="3">
    <source>
        <dbReference type="ARBA" id="ARBA00004173"/>
    </source>
</evidence>
<protein>
    <recommendedName>
        <fullName evidence="15">Mitochondrial ribonuclease P catalytic subunit</fullName>
        <ecNumber evidence="5">3.1.26.5</ecNumber>
    </recommendedName>
    <alternativeName>
        <fullName evidence="16">Mitochondrial ribonuclease P protein 3</fullName>
    </alternativeName>
</protein>
<feature type="compositionally biased region" description="Basic and acidic residues" evidence="18">
    <location>
        <begin position="629"/>
        <end position="644"/>
    </location>
</feature>
<evidence type="ECO:0000256" key="1">
    <source>
        <dbReference type="ARBA" id="ARBA00000928"/>
    </source>
</evidence>
<comment type="similarity">
    <text evidence="4">Belongs to the PPR family. P subfamily.</text>
</comment>
<evidence type="ECO:0000256" key="8">
    <source>
        <dbReference type="ARBA" id="ARBA00022723"/>
    </source>
</evidence>
<keyword evidence="14" id="KW-0496">Mitochondrion</keyword>
<dbReference type="InterPro" id="IPR033443">
    <property type="entry name" value="PROP1-like_PPR_dom"/>
</dbReference>
<dbReference type="Pfam" id="PF16953">
    <property type="entry name" value="PRORP"/>
    <property type="match status" value="1"/>
</dbReference>
<dbReference type="InterPro" id="IPR033495">
    <property type="entry name" value="MRPP3_PIN_dom"/>
</dbReference>
<evidence type="ECO:0000256" key="6">
    <source>
        <dbReference type="ARBA" id="ARBA00022694"/>
    </source>
</evidence>
<evidence type="ECO:0000259" key="20">
    <source>
        <dbReference type="Pfam" id="PF17177"/>
    </source>
</evidence>
<dbReference type="Proteomes" id="UP001497522">
    <property type="component" value="Chromosome 3"/>
</dbReference>
<dbReference type="PROSITE" id="PS51375">
    <property type="entry name" value="PPR"/>
    <property type="match status" value="1"/>
</dbReference>
<gene>
    <name evidence="21" type="ORF">CSSPJE1EN2_LOCUS16146</name>
</gene>
<keyword evidence="12" id="KW-0460">Magnesium</keyword>
<reference evidence="21" key="1">
    <citation type="submission" date="2024-03" db="EMBL/GenBank/DDBJ databases">
        <authorList>
            <consortium name="ELIXIR-Norway"/>
            <consortium name="Elixir Norway"/>
        </authorList>
    </citation>
    <scope>NUCLEOTIDE SEQUENCE</scope>
</reference>